<accession>A0A4R7RKI7</accession>
<dbReference type="AlphaFoldDB" id="A0A4R7RKI7"/>
<evidence type="ECO:0000313" key="2">
    <source>
        <dbReference type="Proteomes" id="UP000295662"/>
    </source>
</evidence>
<organism evidence="1 2">
    <name type="scientific">Prosthecobacter fusiformis</name>
    <dbReference type="NCBI Taxonomy" id="48464"/>
    <lineage>
        <taxon>Bacteria</taxon>
        <taxon>Pseudomonadati</taxon>
        <taxon>Verrucomicrobiota</taxon>
        <taxon>Verrucomicrobiia</taxon>
        <taxon>Verrucomicrobiales</taxon>
        <taxon>Verrucomicrobiaceae</taxon>
        <taxon>Prosthecobacter</taxon>
    </lineage>
</organism>
<sequence>MEYAPASVEAQINNLIDTYLAGEQFEPDISKLGLRIYIQGDSWAGVVDKPLAKFLLDLDKKLSDELAKLGIELPNTPHGLVALKVDDGSLDAVLQYAKGILQAVTKMKLRDQLFIYLTAATALGFVMGPEIIEKIQAAPIREIEAREKVQLIEAVGKVIEATRDLQQPARGLVNSMKENDRITLPGQTGALTKKEAKDILVKSTRSKPKQYYIDGNYIVEELSTKKPGEWEIGLKWGDQTFRAKMLLSSKEVDDLMDSFQLAHLSGSNIAPDLQVTAMINAKGVYSASVVGLGDRRKGSNTLGEVYAEIEEAANRDGEEE</sequence>
<keyword evidence="2" id="KW-1185">Reference proteome</keyword>
<name>A0A4R7RKI7_9BACT</name>
<comment type="caution">
    <text evidence="1">The sequence shown here is derived from an EMBL/GenBank/DDBJ whole genome shotgun (WGS) entry which is preliminary data.</text>
</comment>
<gene>
    <name evidence="1" type="ORF">EI77_04329</name>
</gene>
<dbReference type="EMBL" id="SOCA01000012">
    <property type="protein sequence ID" value="TDU64145.1"/>
    <property type="molecule type" value="Genomic_DNA"/>
</dbReference>
<dbReference type="RefSeq" id="WP_133797306.1">
    <property type="nucleotide sequence ID" value="NZ_SOCA01000012.1"/>
</dbReference>
<evidence type="ECO:0000313" key="1">
    <source>
        <dbReference type="EMBL" id="TDU64145.1"/>
    </source>
</evidence>
<reference evidence="1 2" key="1">
    <citation type="submission" date="2019-03" db="EMBL/GenBank/DDBJ databases">
        <title>Genomic Encyclopedia of Archaeal and Bacterial Type Strains, Phase II (KMG-II): from individual species to whole genera.</title>
        <authorList>
            <person name="Goeker M."/>
        </authorList>
    </citation>
    <scope>NUCLEOTIDE SEQUENCE [LARGE SCALE GENOMIC DNA]</scope>
    <source>
        <strain evidence="1 2">ATCC 25309</strain>
    </source>
</reference>
<proteinExistence type="predicted"/>
<dbReference type="Proteomes" id="UP000295662">
    <property type="component" value="Unassembled WGS sequence"/>
</dbReference>
<protein>
    <submittedName>
        <fullName evidence="1">Uncharacterized protein</fullName>
    </submittedName>
</protein>